<dbReference type="InterPro" id="IPR036273">
    <property type="entry name" value="CRAL/TRIO_N_dom_sf"/>
</dbReference>
<sequence length="458" mass="53091">MTRKTKPSTAAAVQMPLKEAEAGKETNCDEDKPSDHPKERDNNVKDNDGTKPAAEWKLPRKKALLQFRCKLEDAIRGDYLLGRSYWSLSRLSRENMSSASSQPLPLMDIRLWGVPLLPSKGHEGTDYVLTKFLKARNYKVGEAFEMLQETLWWRRQHRVDETTGEAPLGPDELVLRTMYVRSVDREGRPLCYHVYGALEDREVYKRALGTKERVEEFKSWAVQFMERVARRLSFKDGGVDSVVQITDLKNMRSRSAKEARGVLRSTFLMVQDHYPELVHRHIILNVPLWYYTFHLLLLRLLHQSDKSKFILARPAKVTKTLLKFIDPEDLPVEYGGLLRENDEEFSNLDKVSEVFVGGNTTKSIRIPIAEAGSTVVWDLTVVGWDVSYKEEFMPEDEGSYRVTLNRSKKLRESVRNSYYINEPGELVITVRNPTFKKKRVLYRTKFKPTVPMYVFFKS</sequence>
<keyword evidence="6" id="KW-1185">Reference proteome</keyword>
<dbReference type="GO" id="GO:0016020">
    <property type="term" value="C:membrane"/>
    <property type="evidence" value="ECO:0007669"/>
    <property type="project" value="UniProtKB-SubCell"/>
</dbReference>
<dbReference type="SMART" id="SM00516">
    <property type="entry name" value="SEC14"/>
    <property type="match status" value="1"/>
</dbReference>
<dbReference type="AlphaFoldDB" id="A0A8B8Q674"/>
<evidence type="ECO:0000256" key="4">
    <source>
        <dbReference type="SAM" id="MobiDB-lite"/>
    </source>
</evidence>
<dbReference type="InterPro" id="IPR044834">
    <property type="entry name" value="PATL"/>
</dbReference>
<reference evidence="7" key="1">
    <citation type="submission" date="2025-08" db="UniProtKB">
        <authorList>
            <consortium name="RefSeq"/>
        </authorList>
    </citation>
    <scope>IDENTIFICATION</scope>
    <source>
        <tissue evidence="7">Leaf</tissue>
    </source>
</reference>
<dbReference type="GO" id="GO:0008289">
    <property type="term" value="F:lipid binding"/>
    <property type="evidence" value="ECO:0007669"/>
    <property type="project" value="InterPro"/>
</dbReference>
<dbReference type="SUPFAM" id="SSF52087">
    <property type="entry name" value="CRAL/TRIO domain"/>
    <property type="match status" value="1"/>
</dbReference>
<feature type="domain" description="CRAL-TRIO" evidence="5">
    <location>
        <begin position="161"/>
        <end position="342"/>
    </location>
</feature>
<dbReference type="InterPro" id="IPR011074">
    <property type="entry name" value="CRAL/TRIO_N_dom"/>
</dbReference>
<dbReference type="InterPro" id="IPR056794">
    <property type="entry name" value="PATL1-6_C_GOLD"/>
</dbReference>
<evidence type="ECO:0000256" key="3">
    <source>
        <dbReference type="ARBA" id="ARBA00023136"/>
    </source>
</evidence>
<dbReference type="GeneID" id="115749769"/>
<protein>
    <submittedName>
        <fullName evidence="7">Patellin-4-like</fullName>
    </submittedName>
</protein>
<evidence type="ECO:0000256" key="2">
    <source>
        <dbReference type="ARBA" id="ARBA00022448"/>
    </source>
</evidence>
<dbReference type="Pfam" id="PF25099">
    <property type="entry name" value="GOLD_PATL1_C"/>
    <property type="match status" value="1"/>
</dbReference>
<evidence type="ECO:0000259" key="5">
    <source>
        <dbReference type="PROSITE" id="PS50191"/>
    </source>
</evidence>
<dbReference type="Proteomes" id="UP000827889">
    <property type="component" value="Chromosome 7"/>
</dbReference>
<proteinExistence type="predicted"/>
<dbReference type="PANTHER" id="PTHR45932">
    <property type="entry name" value="PATELLIN-1"/>
    <property type="match status" value="1"/>
</dbReference>
<dbReference type="Pfam" id="PF03765">
    <property type="entry name" value="CRAL_TRIO_N"/>
    <property type="match status" value="1"/>
</dbReference>
<feature type="region of interest" description="Disordered" evidence="4">
    <location>
        <begin position="1"/>
        <end position="53"/>
    </location>
</feature>
<dbReference type="PROSITE" id="PS50191">
    <property type="entry name" value="CRAL_TRIO"/>
    <property type="match status" value="1"/>
</dbReference>
<dbReference type="CDD" id="cd00170">
    <property type="entry name" value="SEC14"/>
    <property type="match status" value="1"/>
</dbReference>
<dbReference type="Gene3D" id="3.40.525.10">
    <property type="entry name" value="CRAL-TRIO lipid binding domain"/>
    <property type="match status" value="1"/>
</dbReference>
<accession>A0A8B8Q674</accession>
<evidence type="ECO:0000313" key="7">
    <source>
        <dbReference type="RefSeq" id="XP_030542600.1"/>
    </source>
</evidence>
<gene>
    <name evidence="7" type="primary">LOC115749769</name>
</gene>
<dbReference type="OrthoDB" id="75724at2759"/>
<name>A0A8B8Q674_9MYRT</name>
<dbReference type="InterPro" id="IPR001251">
    <property type="entry name" value="CRAL-TRIO_dom"/>
</dbReference>
<dbReference type="RefSeq" id="XP_030542600.1">
    <property type="nucleotide sequence ID" value="XM_030686740.2"/>
</dbReference>
<dbReference type="SMART" id="SM01100">
    <property type="entry name" value="CRAL_TRIO_N"/>
    <property type="match status" value="1"/>
</dbReference>
<comment type="subcellular location">
    <subcellularLocation>
        <location evidence="1">Membrane</location>
    </subcellularLocation>
</comment>
<dbReference type="PANTHER" id="PTHR45932:SF3">
    <property type="entry name" value="PATELLIN-4-LIKE"/>
    <property type="match status" value="1"/>
</dbReference>
<organism evidence="6 7">
    <name type="scientific">Rhodamnia argentea</name>
    <dbReference type="NCBI Taxonomy" id="178133"/>
    <lineage>
        <taxon>Eukaryota</taxon>
        <taxon>Viridiplantae</taxon>
        <taxon>Streptophyta</taxon>
        <taxon>Embryophyta</taxon>
        <taxon>Tracheophyta</taxon>
        <taxon>Spermatophyta</taxon>
        <taxon>Magnoliopsida</taxon>
        <taxon>eudicotyledons</taxon>
        <taxon>Gunneridae</taxon>
        <taxon>Pentapetalae</taxon>
        <taxon>rosids</taxon>
        <taxon>malvids</taxon>
        <taxon>Myrtales</taxon>
        <taxon>Myrtaceae</taxon>
        <taxon>Myrtoideae</taxon>
        <taxon>Myrteae</taxon>
        <taxon>Australasian group</taxon>
        <taxon>Rhodamnia</taxon>
    </lineage>
</organism>
<dbReference type="SUPFAM" id="SSF46938">
    <property type="entry name" value="CRAL/TRIO N-terminal domain"/>
    <property type="match status" value="1"/>
</dbReference>
<dbReference type="InterPro" id="IPR036865">
    <property type="entry name" value="CRAL-TRIO_dom_sf"/>
</dbReference>
<evidence type="ECO:0000256" key="1">
    <source>
        <dbReference type="ARBA" id="ARBA00004370"/>
    </source>
</evidence>
<keyword evidence="2" id="KW-0813">Transport</keyword>
<dbReference type="Pfam" id="PF00650">
    <property type="entry name" value="CRAL_TRIO"/>
    <property type="match status" value="1"/>
</dbReference>
<feature type="compositionally biased region" description="Basic and acidic residues" evidence="4">
    <location>
        <begin position="18"/>
        <end position="49"/>
    </location>
</feature>
<keyword evidence="3" id="KW-0472">Membrane</keyword>
<dbReference type="KEGG" id="rarg:115749769"/>
<evidence type="ECO:0000313" key="6">
    <source>
        <dbReference type="Proteomes" id="UP000827889"/>
    </source>
</evidence>